<evidence type="ECO:0000313" key="3">
    <source>
        <dbReference type="EMBL" id="KAG7543482.1"/>
    </source>
</evidence>
<sequence length="234" mass="26474">MELENTEFSLDPLEKEFGDHIIGLLLQVGNLESSSEYNELEDFHLTAARLVELQSNCFHMNLESIKMKEGVMSFISLLFKRPVSWLSFLAPPLLHIVGLGFSQILLTSAALFFSSFFFPLSIQKPNSKVQDHSQQDSLGQSEVPTTTNDIVKNNDEDDGTIPDEESLIELSLPSGHYIGHHYSTMIGKQDQRIMYNNIPDFRLIQLSAEYEDDNLIEIDISIGSIKCSRFQIKA</sequence>
<comment type="caution">
    <text evidence="3">The sequence shown here is derived from an EMBL/GenBank/DDBJ whole genome shotgun (WGS) entry which is preliminary data.</text>
</comment>
<dbReference type="EMBL" id="JAEFBK010000012">
    <property type="protein sequence ID" value="KAG7543482.1"/>
    <property type="molecule type" value="Genomic_DNA"/>
</dbReference>
<protein>
    <recommendedName>
        <fullName evidence="5">Transmembrane protein</fullName>
    </recommendedName>
</protein>
<keyword evidence="2" id="KW-0472">Membrane</keyword>
<dbReference type="AlphaFoldDB" id="A0A8T1Y8N3"/>
<name>A0A8T1Y8N3_9BRAS</name>
<evidence type="ECO:0000256" key="2">
    <source>
        <dbReference type="SAM" id="Phobius"/>
    </source>
</evidence>
<feature type="transmembrane region" description="Helical" evidence="2">
    <location>
        <begin position="96"/>
        <end position="118"/>
    </location>
</feature>
<reference evidence="3 4" key="1">
    <citation type="submission" date="2020-12" db="EMBL/GenBank/DDBJ databases">
        <title>Concerted genomic and epigenomic changes stabilize Arabidopsis allopolyploids.</title>
        <authorList>
            <person name="Chen Z."/>
        </authorList>
    </citation>
    <scope>NUCLEOTIDE SEQUENCE [LARGE SCALE GENOMIC DNA]</scope>
    <source>
        <strain evidence="3">Allo738</strain>
        <tissue evidence="3">Leaf</tissue>
    </source>
</reference>
<evidence type="ECO:0000256" key="1">
    <source>
        <dbReference type="SAM" id="MobiDB-lite"/>
    </source>
</evidence>
<keyword evidence="2" id="KW-0812">Transmembrane</keyword>
<evidence type="ECO:0008006" key="5">
    <source>
        <dbReference type="Google" id="ProtNLM"/>
    </source>
</evidence>
<organism evidence="3 4">
    <name type="scientific">Arabidopsis thaliana x Arabidopsis arenosa</name>
    <dbReference type="NCBI Taxonomy" id="1240361"/>
    <lineage>
        <taxon>Eukaryota</taxon>
        <taxon>Viridiplantae</taxon>
        <taxon>Streptophyta</taxon>
        <taxon>Embryophyta</taxon>
        <taxon>Tracheophyta</taxon>
        <taxon>Spermatophyta</taxon>
        <taxon>Magnoliopsida</taxon>
        <taxon>eudicotyledons</taxon>
        <taxon>Gunneridae</taxon>
        <taxon>Pentapetalae</taxon>
        <taxon>rosids</taxon>
        <taxon>malvids</taxon>
        <taxon>Brassicales</taxon>
        <taxon>Brassicaceae</taxon>
        <taxon>Camelineae</taxon>
        <taxon>Arabidopsis</taxon>
    </lineage>
</organism>
<evidence type="ECO:0000313" key="4">
    <source>
        <dbReference type="Proteomes" id="UP000694240"/>
    </source>
</evidence>
<dbReference type="PANTHER" id="PTHR35708">
    <property type="entry name" value="GB|AAD25831.1"/>
    <property type="match status" value="1"/>
</dbReference>
<proteinExistence type="predicted"/>
<feature type="compositionally biased region" description="Polar residues" evidence="1">
    <location>
        <begin position="135"/>
        <end position="151"/>
    </location>
</feature>
<accession>A0A8T1Y8N3</accession>
<gene>
    <name evidence="3" type="ORF">ISN45_Aa07g033950</name>
</gene>
<keyword evidence="4" id="KW-1185">Reference proteome</keyword>
<keyword evidence="2" id="KW-1133">Transmembrane helix</keyword>
<feature type="region of interest" description="Disordered" evidence="1">
    <location>
        <begin position="129"/>
        <end position="159"/>
    </location>
</feature>
<dbReference type="Proteomes" id="UP000694240">
    <property type="component" value="Chromosome 12"/>
</dbReference>
<dbReference type="PANTHER" id="PTHR35708:SF3">
    <property type="entry name" value="GB|AAD25831.1"/>
    <property type="match status" value="1"/>
</dbReference>